<dbReference type="AlphaFoldDB" id="A0AAU9UCG4"/>
<name>A0AAU9UCG4_EUPED</name>
<comment type="caution">
    <text evidence="1">The sequence shown here is derived from an EMBL/GenBank/DDBJ whole genome shotgun (WGS) entry which is preliminary data.</text>
</comment>
<accession>A0AAU9UCG4</accession>
<dbReference type="Proteomes" id="UP001153954">
    <property type="component" value="Unassembled WGS sequence"/>
</dbReference>
<gene>
    <name evidence="1" type="ORF">EEDITHA_LOCUS11047</name>
</gene>
<evidence type="ECO:0000313" key="1">
    <source>
        <dbReference type="EMBL" id="CAH2095616.1"/>
    </source>
</evidence>
<organism evidence="1 2">
    <name type="scientific">Euphydryas editha</name>
    <name type="common">Edith's checkerspot</name>
    <dbReference type="NCBI Taxonomy" id="104508"/>
    <lineage>
        <taxon>Eukaryota</taxon>
        <taxon>Metazoa</taxon>
        <taxon>Ecdysozoa</taxon>
        <taxon>Arthropoda</taxon>
        <taxon>Hexapoda</taxon>
        <taxon>Insecta</taxon>
        <taxon>Pterygota</taxon>
        <taxon>Neoptera</taxon>
        <taxon>Endopterygota</taxon>
        <taxon>Lepidoptera</taxon>
        <taxon>Glossata</taxon>
        <taxon>Ditrysia</taxon>
        <taxon>Papilionoidea</taxon>
        <taxon>Nymphalidae</taxon>
        <taxon>Nymphalinae</taxon>
        <taxon>Euphydryas</taxon>
    </lineage>
</organism>
<sequence>MICQDARKTRSTKTRQDQAIVKLFKGTFTLLLHVARIELMVIMLQSTRIWMFGTPYTESKCEKTDKIYQRLLILVKKWFGAKNEKWILQEDNDLKHRSCLCLRVESEKQFRDNCVAFTFCRC</sequence>
<keyword evidence="2" id="KW-1185">Reference proteome</keyword>
<evidence type="ECO:0000313" key="2">
    <source>
        <dbReference type="Proteomes" id="UP001153954"/>
    </source>
</evidence>
<dbReference type="EMBL" id="CAKOGL010000015">
    <property type="protein sequence ID" value="CAH2095616.1"/>
    <property type="molecule type" value="Genomic_DNA"/>
</dbReference>
<protein>
    <submittedName>
        <fullName evidence="1">Uncharacterized protein</fullName>
    </submittedName>
</protein>
<proteinExistence type="predicted"/>
<reference evidence="1" key="1">
    <citation type="submission" date="2022-03" db="EMBL/GenBank/DDBJ databases">
        <authorList>
            <person name="Tunstrom K."/>
        </authorList>
    </citation>
    <scope>NUCLEOTIDE SEQUENCE</scope>
</reference>